<reference evidence="2" key="2">
    <citation type="journal article" date="2013" name="Nat. Commun.">
        <title>Genome of the Chinese tree shrew.</title>
        <authorList>
            <person name="Fan Y."/>
            <person name="Huang Z.Y."/>
            <person name="Cao C.C."/>
            <person name="Chen C.S."/>
            <person name="Chen Y.X."/>
            <person name="Fan D.D."/>
            <person name="He J."/>
            <person name="Hou H.L."/>
            <person name="Hu L."/>
            <person name="Hu X.T."/>
            <person name="Jiang X.T."/>
            <person name="Lai R."/>
            <person name="Lang Y.S."/>
            <person name="Liang B."/>
            <person name="Liao S.G."/>
            <person name="Mu D."/>
            <person name="Ma Y.Y."/>
            <person name="Niu Y.Y."/>
            <person name="Sun X.Q."/>
            <person name="Xia J.Q."/>
            <person name="Xiao J."/>
            <person name="Xiong Z.Q."/>
            <person name="Xu L."/>
            <person name="Yang L."/>
            <person name="Zhang Y."/>
            <person name="Zhao W."/>
            <person name="Zhao X.D."/>
            <person name="Zheng Y.T."/>
            <person name="Zhou J.M."/>
            <person name="Zhu Y.B."/>
            <person name="Zhang G.J."/>
            <person name="Wang J."/>
            <person name="Yao Y.G."/>
        </authorList>
    </citation>
    <scope>NUCLEOTIDE SEQUENCE [LARGE SCALE GENOMIC DNA]</scope>
</reference>
<name>L9KTV3_TUPCH</name>
<evidence type="ECO:0000313" key="2">
    <source>
        <dbReference type="Proteomes" id="UP000011518"/>
    </source>
</evidence>
<proteinExistence type="predicted"/>
<dbReference type="EMBL" id="KB320659">
    <property type="protein sequence ID" value="ELW66246.1"/>
    <property type="molecule type" value="Genomic_DNA"/>
</dbReference>
<accession>L9KTV3</accession>
<protein>
    <submittedName>
        <fullName evidence="1">Uncharacterized protein</fullName>
    </submittedName>
</protein>
<evidence type="ECO:0000313" key="1">
    <source>
        <dbReference type="EMBL" id="ELW66246.1"/>
    </source>
</evidence>
<sequence length="169" mass="18858">MDRCYIMDHIECTGQICVHFSEKDLECPVKAAVPTQYPIEPAVPIWCPIKPAVPVQCPVEPAVRIQCPGFEKSKVNHCKTLKDEEPDCSADDRNRILELELIKTCPMVRNAPDVFSRKCPVKAAVPTQYPIEPAVPIWCPIKPAVPVQCPVEPAVRIQCPGVQLRIPLK</sequence>
<gene>
    <name evidence="1" type="ORF">TREES_T100014795</name>
</gene>
<organism evidence="1 2">
    <name type="scientific">Tupaia chinensis</name>
    <name type="common">Chinese tree shrew</name>
    <name type="synonym">Tupaia belangeri chinensis</name>
    <dbReference type="NCBI Taxonomy" id="246437"/>
    <lineage>
        <taxon>Eukaryota</taxon>
        <taxon>Metazoa</taxon>
        <taxon>Chordata</taxon>
        <taxon>Craniata</taxon>
        <taxon>Vertebrata</taxon>
        <taxon>Euteleostomi</taxon>
        <taxon>Mammalia</taxon>
        <taxon>Eutheria</taxon>
        <taxon>Euarchontoglires</taxon>
        <taxon>Scandentia</taxon>
        <taxon>Tupaiidae</taxon>
        <taxon>Tupaia</taxon>
    </lineage>
</organism>
<dbReference type="AlphaFoldDB" id="L9KTV3"/>
<keyword evidence="2" id="KW-1185">Reference proteome</keyword>
<dbReference type="InParanoid" id="L9KTV3"/>
<dbReference type="Proteomes" id="UP000011518">
    <property type="component" value="Unassembled WGS sequence"/>
</dbReference>
<reference evidence="2" key="1">
    <citation type="submission" date="2012-07" db="EMBL/GenBank/DDBJ databases">
        <title>Genome of the Chinese tree shrew, a rising model animal genetically related to primates.</title>
        <authorList>
            <person name="Zhang G."/>
            <person name="Fan Y."/>
            <person name="Yao Y."/>
            <person name="Huang Z."/>
        </authorList>
    </citation>
    <scope>NUCLEOTIDE SEQUENCE [LARGE SCALE GENOMIC DNA]</scope>
</reference>